<keyword evidence="3" id="KW-1185">Reference proteome</keyword>
<dbReference type="EMBL" id="KV018394">
    <property type="protein sequence ID" value="KZV17397.1"/>
    <property type="molecule type" value="Genomic_DNA"/>
</dbReference>
<sequence length="217" mass="23733">MSRAMYTGSIDVHPLLMEGPKISKFQNRPKRARYRIPARKLHGLLGTGPNQTLEEISRHDITEASPERRTPPAPPPRKISWRHAHNAAPSATHGRAQRHAPSDHRAPSHAAQQAGHRALDFTASARIWQLPHATSGAQQAGHHRANCAASGRDSCATRRPTLATDCAGHGQRSRAMRGQHAGVSRAHARGEDDEAPPCAAAPWPMRCRSFFVSILKN</sequence>
<evidence type="ECO:0000313" key="3">
    <source>
        <dbReference type="Proteomes" id="UP000250235"/>
    </source>
</evidence>
<evidence type="ECO:0000256" key="1">
    <source>
        <dbReference type="SAM" id="MobiDB-lite"/>
    </source>
</evidence>
<proteinExistence type="predicted"/>
<name>A0A2Z7A7A3_9LAMI</name>
<reference evidence="2 3" key="1">
    <citation type="journal article" date="2015" name="Proc. Natl. Acad. Sci. U.S.A.">
        <title>The resurrection genome of Boea hygrometrica: A blueprint for survival of dehydration.</title>
        <authorList>
            <person name="Xiao L."/>
            <person name="Yang G."/>
            <person name="Zhang L."/>
            <person name="Yang X."/>
            <person name="Zhao S."/>
            <person name="Ji Z."/>
            <person name="Zhou Q."/>
            <person name="Hu M."/>
            <person name="Wang Y."/>
            <person name="Chen M."/>
            <person name="Xu Y."/>
            <person name="Jin H."/>
            <person name="Xiao X."/>
            <person name="Hu G."/>
            <person name="Bao F."/>
            <person name="Hu Y."/>
            <person name="Wan P."/>
            <person name="Li L."/>
            <person name="Deng X."/>
            <person name="Kuang T."/>
            <person name="Xiang C."/>
            <person name="Zhu J.K."/>
            <person name="Oliver M.J."/>
            <person name="He Y."/>
        </authorList>
    </citation>
    <scope>NUCLEOTIDE SEQUENCE [LARGE SCALE GENOMIC DNA]</scope>
    <source>
        <strain evidence="3">cv. XS01</strain>
    </source>
</reference>
<gene>
    <name evidence="2" type="ORF">F511_43466</name>
</gene>
<feature type="compositionally biased region" description="Basic and acidic residues" evidence="1">
    <location>
        <begin position="55"/>
        <end position="70"/>
    </location>
</feature>
<organism evidence="2 3">
    <name type="scientific">Dorcoceras hygrometricum</name>
    <dbReference type="NCBI Taxonomy" id="472368"/>
    <lineage>
        <taxon>Eukaryota</taxon>
        <taxon>Viridiplantae</taxon>
        <taxon>Streptophyta</taxon>
        <taxon>Embryophyta</taxon>
        <taxon>Tracheophyta</taxon>
        <taxon>Spermatophyta</taxon>
        <taxon>Magnoliopsida</taxon>
        <taxon>eudicotyledons</taxon>
        <taxon>Gunneridae</taxon>
        <taxon>Pentapetalae</taxon>
        <taxon>asterids</taxon>
        <taxon>lamiids</taxon>
        <taxon>Lamiales</taxon>
        <taxon>Gesneriaceae</taxon>
        <taxon>Didymocarpoideae</taxon>
        <taxon>Trichosporeae</taxon>
        <taxon>Loxocarpinae</taxon>
        <taxon>Dorcoceras</taxon>
    </lineage>
</organism>
<evidence type="ECO:0000313" key="2">
    <source>
        <dbReference type="EMBL" id="KZV17397.1"/>
    </source>
</evidence>
<dbReference type="AlphaFoldDB" id="A0A2Z7A7A3"/>
<feature type="region of interest" description="Disordered" evidence="1">
    <location>
        <begin position="42"/>
        <end position="116"/>
    </location>
</feature>
<accession>A0A2Z7A7A3</accession>
<dbReference type="Proteomes" id="UP000250235">
    <property type="component" value="Unassembled WGS sequence"/>
</dbReference>
<protein>
    <submittedName>
        <fullName evidence="2">Uncharacterized protein</fullName>
    </submittedName>
</protein>